<dbReference type="EMBL" id="JAXCGZ010005119">
    <property type="protein sequence ID" value="KAK7081367.1"/>
    <property type="molecule type" value="Genomic_DNA"/>
</dbReference>
<sequence length="186" mass="20402">YDARAGEFTSGVRWEDEKALGGRAFFTTASDPPMLVLEPTHIHDQGIFTCRVDFRVSPSTTALVNLTVVIPAGQPTILWRGHTMLDEVGPLKEDSKPRLICRSVGGRPPPDLTWWTGGKPLPILSFKTTSDPLTESYTSEAIVALRATRELQGSTLSCQALTPTDDKAYQRVVCQPKTSYVVLNVT</sequence>
<evidence type="ECO:0000313" key="3">
    <source>
        <dbReference type="EMBL" id="KAK7081367.1"/>
    </source>
</evidence>
<dbReference type="PROSITE" id="PS50835">
    <property type="entry name" value="IG_LIKE"/>
    <property type="match status" value="1"/>
</dbReference>
<dbReference type="AlphaFoldDB" id="A0AAN9AEC5"/>
<evidence type="ECO:0000313" key="4">
    <source>
        <dbReference type="Proteomes" id="UP001381693"/>
    </source>
</evidence>
<reference evidence="3 4" key="1">
    <citation type="submission" date="2023-11" db="EMBL/GenBank/DDBJ databases">
        <title>Halocaridina rubra genome assembly.</title>
        <authorList>
            <person name="Smith C."/>
        </authorList>
    </citation>
    <scope>NUCLEOTIDE SEQUENCE [LARGE SCALE GENOMIC DNA]</scope>
    <source>
        <strain evidence="3">EP-1</strain>
        <tissue evidence="3">Whole</tissue>
    </source>
</reference>
<proteinExistence type="predicted"/>
<dbReference type="Gene3D" id="2.60.40.10">
    <property type="entry name" value="Immunoglobulins"/>
    <property type="match status" value="1"/>
</dbReference>
<dbReference type="InterPro" id="IPR036179">
    <property type="entry name" value="Ig-like_dom_sf"/>
</dbReference>
<gene>
    <name evidence="3" type="ORF">SK128_019475</name>
</gene>
<keyword evidence="4" id="KW-1185">Reference proteome</keyword>
<evidence type="ECO:0000259" key="2">
    <source>
        <dbReference type="PROSITE" id="PS50835"/>
    </source>
</evidence>
<feature type="non-terminal residue" evidence="3">
    <location>
        <position position="186"/>
    </location>
</feature>
<dbReference type="Pfam" id="PF08205">
    <property type="entry name" value="C2-set_2"/>
    <property type="match status" value="1"/>
</dbReference>
<protein>
    <recommendedName>
        <fullName evidence="2">Ig-like domain-containing protein</fullName>
    </recommendedName>
</protein>
<keyword evidence="1" id="KW-1015">Disulfide bond</keyword>
<dbReference type="InterPro" id="IPR013162">
    <property type="entry name" value="CD80_C2-set"/>
</dbReference>
<dbReference type="PANTHER" id="PTHR23278">
    <property type="entry name" value="SIDESTEP PROTEIN"/>
    <property type="match status" value="1"/>
</dbReference>
<comment type="caution">
    <text evidence="3">The sequence shown here is derived from an EMBL/GenBank/DDBJ whole genome shotgun (WGS) entry which is preliminary data.</text>
</comment>
<accession>A0AAN9AEC5</accession>
<dbReference type="SUPFAM" id="SSF48726">
    <property type="entry name" value="Immunoglobulin"/>
    <property type="match status" value="1"/>
</dbReference>
<dbReference type="Proteomes" id="UP001381693">
    <property type="component" value="Unassembled WGS sequence"/>
</dbReference>
<dbReference type="InterPro" id="IPR007110">
    <property type="entry name" value="Ig-like_dom"/>
</dbReference>
<feature type="domain" description="Ig-like" evidence="2">
    <location>
        <begin position="58"/>
        <end position="174"/>
    </location>
</feature>
<evidence type="ECO:0000256" key="1">
    <source>
        <dbReference type="ARBA" id="ARBA00023157"/>
    </source>
</evidence>
<dbReference type="PANTHER" id="PTHR23278:SF19">
    <property type="entry name" value="OBSCURIN"/>
    <property type="match status" value="1"/>
</dbReference>
<organism evidence="3 4">
    <name type="scientific">Halocaridina rubra</name>
    <name type="common">Hawaiian red shrimp</name>
    <dbReference type="NCBI Taxonomy" id="373956"/>
    <lineage>
        <taxon>Eukaryota</taxon>
        <taxon>Metazoa</taxon>
        <taxon>Ecdysozoa</taxon>
        <taxon>Arthropoda</taxon>
        <taxon>Crustacea</taxon>
        <taxon>Multicrustacea</taxon>
        <taxon>Malacostraca</taxon>
        <taxon>Eumalacostraca</taxon>
        <taxon>Eucarida</taxon>
        <taxon>Decapoda</taxon>
        <taxon>Pleocyemata</taxon>
        <taxon>Caridea</taxon>
        <taxon>Atyoidea</taxon>
        <taxon>Atyidae</taxon>
        <taxon>Halocaridina</taxon>
    </lineage>
</organism>
<feature type="non-terminal residue" evidence="3">
    <location>
        <position position="1"/>
    </location>
</feature>
<dbReference type="InterPro" id="IPR013783">
    <property type="entry name" value="Ig-like_fold"/>
</dbReference>
<name>A0AAN9AEC5_HALRR</name>